<dbReference type="GO" id="GO:0034722">
    <property type="term" value="F:gamma-glutamyl-peptidase activity"/>
    <property type="evidence" value="ECO:0007669"/>
    <property type="project" value="UniProtKB-UniRule"/>
</dbReference>
<dbReference type="InterPro" id="IPR015527">
    <property type="entry name" value="Pept_C26_g-glut_hydrolase"/>
</dbReference>
<dbReference type="EMBL" id="JACGWL010000007">
    <property type="protein sequence ID" value="KAK4398294.1"/>
    <property type="molecule type" value="Genomic_DNA"/>
</dbReference>
<keyword evidence="12" id="KW-1185">Reference proteome</keyword>
<dbReference type="Proteomes" id="UP001289374">
    <property type="component" value="Unassembled WGS sequence"/>
</dbReference>
<evidence type="ECO:0000256" key="5">
    <source>
        <dbReference type="ARBA" id="ARBA00022729"/>
    </source>
</evidence>
<evidence type="ECO:0000256" key="10">
    <source>
        <dbReference type="SAM" id="SignalP"/>
    </source>
</evidence>
<name>A0AAE1WS00_9LAMI</name>
<reference evidence="11" key="2">
    <citation type="journal article" date="2024" name="Plant">
        <title>Genomic evolution and insights into agronomic trait innovations of Sesamum species.</title>
        <authorList>
            <person name="Miao H."/>
            <person name="Wang L."/>
            <person name="Qu L."/>
            <person name="Liu H."/>
            <person name="Sun Y."/>
            <person name="Le M."/>
            <person name="Wang Q."/>
            <person name="Wei S."/>
            <person name="Zheng Y."/>
            <person name="Lin W."/>
            <person name="Duan Y."/>
            <person name="Cao H."/>
            <person name="Xiong S."/>
            <person name="Wang X."/>
            <person name="Wei L."/>
            <person name="Li C."/>
            <person name="Ma Q."/>
            <person name="Ju M."/>
            <person name="Zhao R."/>
            <person name="Li G."/>
            <person name="Mu C."/>
            <person name="Tian Q."/>
            <person name="Mei H."/>
            <person name="Zhang T."/>
            <person name="Gao T."/>
            <person name="Zhang H."/>
        </authorList>
    </citation>
    <scope>NUCLEOTIDE SEQUENCE</scope>
    <source>
        <strain evidence="11">K16</strain>
    </source>
</reference>
<evidence type="ECO:0000256" key="2">
    <source>
        <dbReference type="ARBA" id="ARBA00011083"/>
    </source>
</evidence>
<dbReference type="PANTHER" id="PTHR11315">
    <property type="entry name" value="PROTEASE FAMILY C26 GAMMA-GLUTAMYL HYDROLASE"/>
    <property type="match status" value="1"/>
</dbReference>
<accession>A0AAE1WS00</accession>
<dbReference type="InterPro" id="IPR011697">
    <property type="entry name" value="Peptidase_C26"/>
</dbReference>
<evidence type="ECO:0000256" key="8">
    <source>
        <dbReference type="PIRSR" id="PIRSR615527-1"/>
    </source>
</evidence>
<keyword evidence="6 9" id="KW-0378">Hydrolase</keyword>
<reference evidence="11" key="1">
    <citation type="submission" date="2020-06" db="EMBL/GenBank/DDBJ databases">
        <authorList>
            <person name="Li T."/>
            <person name="Hu X."/>
            <person name="Zhang T."/>
            <person name="Song X."/>
            <person name="Zhang H."/>
            <person name="Dai N."/>
            <person name="Sheng W."/>
            <person name="Hou X."/>
            <person name="Wei L."/>
        </authorList>
    </citation>
    <scope>NUCLEOTIDE SEQUENCE</scope>
    <source>
        <strain evidence="11">K16</strain>
        <tissue evidence="11">Leaf</tissue>
    </source>
</reference>
<evidence type="ECO:0000256" key="9">
    <source>
        <dbReference type="PROSITE-ProRule" id="PRU00607"/>
    </source>
</evidence>
<comment type="similarity">
    <text evidence="2">Belongs to the peptidase C26 family.</text>
</comment>
<feature type="active site" description="Nucleophile" evidence="8 9">
    <location>
        <position position="152"/>
    </location>
</feature>
<feature type="chain" id="PRO_5042099381" description="folate gamma-glutamyl hydrolase" evidence="10">
    <location>
        <begin position="23"/>
        <end position="324"/>
    </location>
</feature>
<evidence type="ECO:0000256" key="7">
    <source>
        <dbReference type="ARBA" id="ARBA00051589"/>
    </source>
</evidence>
<evidence type="ECO:0000256" key="4">
    <source>
        <dbReference type="ARBA" id="ARBA00022525"/>
    </source>
</evidence>
<dbReference type="EC" id="3.4.19.9" evidence="3 9"/>
<sequence length="324" mass="36148">MVSYFWFLILLLFGLNSWPTTAAPIVLPCWDCPPRKVPVCPPPDPKVNYRPIIGILSHPGDGASGRLNNATNASYIAASYVKFVESGGARVIPLIYNEPPEILHRKLKLVNGVLLPGGSTKRGVHFEIVESIFKNVLAKNDAGDPFPLLAICLGFELLAIIVAKDRSILEEFNSKDDPSPLHFKKHSKIDGTVSATFAKEADCRLSCDGTSSSRYITRKFRNNKNLKSFFKILTTSTCKDNKTYVSTVQARRYPMTAFQWHPEKNAFEWGLPKIPHSEDAVQVTQNVANFLVREARKSMNRPSSVDVLDNLIYKYKPTYCGKAG</sequence>
<comment type="subcellular location">
    <subcellularLocation>
        <location evidence="1">Secreted</location>
        <location evidence="1">Extracellular space</location>
    </subcellularLocation>
</comment>
<dbReference type="InterPro" id="IPR029062">
    <property type="entry name" value="Class_I_gatase-like"/>
</dbReference>
<proteinExistence type="inferred from homology"/>
<dbReference type="Pfam" id="PF07722">
    <property type="entry name" value="Peptidase_C26"/>
    <property type="match status" value="1"/>
</dbReference>
<dbReference type="AlphaFoldDB" id="A0AAE1WS00"/>
<dbReference type="FunFam" id="3.40.50.880:FF:000024">
    <property type="entry name" value="Folate gamma-glutamyl hydrolase"/>
    <property type="match status" value="1"/>
</dbReference>
<keyword evidence="5 10" id="KW-0732">Signal</keyword>
<dbReference type="PANTHER" id="PTHR11315:SF0">
    <property type="entry name" value="FOLATE GAMMA-GLUTAMYL HYDROLASE"/>
    <property type="match status" value="1"/>
</dbReference>
<comment type="catalytic activity">
    <reaction evidence="7 9">
        <text>(6S)-5,6,7,8-tetrahydrofolyl-(gamma-L-Glu)(n) + (n-1) H2O = (6S)-5,6,7,8-tetrahydrofolate + (n-1) L-glutamate</text>
        <dbReference type="Rhea" id="RHEA:56784"/>
        <dbReference type="Rhea" id="RHEA-COMP:14738"/>
        <dbReference type="ChEBI" id="CHEBI:15377"/>
        <dbReference type="ChEBI" id="CHEBI:29985"/>
        <dbReference type="ChEBI" id="CHEBI:57453"/>
        <dbReference type="ChEBI" id="CHEBI:141005"/>
        <dbReference type="EC" id="3.4.19.9"/>
    </reaction>
</comment>
<dbReference type="PROSITE" id="PS51275">
    <property type="entry name" value="PEPTIDASE_C26_GGH"/>
    <property type="match status" value="1"/>
</dbReference>
<dbReference type="Gene3D" id="3.40.50.880">
    <property type="match status" value="1"/>
</dbReference>
<dbReference type="PROSITE" id="PS51273">
    <property type="entry name" value="GATASE_TYPE_1"/>
    <property type="match status" value="1"/>
</dbReference>
<feature type="signal peptide" evidence="10">
    <location>
        <begin position="1"/>
        <end position="22"/>
    </location>
</feature>
<gene>
    <name evidence="11" type="ORF">Sango_1304900</name>
</gene>
<evidence type="ECO:0000256" key="1">
    <source>
        <dbReference type="ARBA" id="ARBA00004239"/>
    </source>
</evidence>
<evidence type="ECO:0000313" key="12">
    <source>
        <dbReference type="Proteomes" id="UP001289374"/>
    </source>
</evidence>
<protein>
    <recommendedName>
        <fullName evidence="3 9">folate gamma-glutamyl hydrolase</fullName>
        <ecNumber evidence="3 9">3.4.19.9</ecNumber>
    </recommendedName>
</protein>
<feature type="active site" description="Proton donor" evidence="8">
    <location>
        <position position="261"/>
    </location>
</feature>
<dbReference type="GO" id="GO:0005773">
    <property type="term" value="C:vacuole"/>
    <property type="evidence" value="ECO:0007669"/>
    <property type="project" value="TreeGrafter"/>
</dbReference>
<evidence type="ECO:0000313" key="11">
    <source>
        <dbReference type="EMBL" id="KAK4398294.1"/>
    </source>
</evidence>
<evidence type="ECO:0000256" key="3">
    <source>
        <dbReference type="ARBA" id="ARBA00012886"/>
    </source>
</evidence>
<dbReference type="GO" id="GO:0005576">
    <property type="term" value="C:extracellular region"/>
    <property type="evidence" value="ECO:0007669"/>
    <property type="project" value="UniProtKB-SubCell"/>
</dbReference>
<comment type="caution">
    <text evidence="11">The sequence shown here is derived from an EMBL/GenBank/DDBJ whole genome shotgun (WGS) entry which is preliminary data.</text>
</comment>
<evidence type="ECO:0000256" key="6">
    <source>
        <dbReference type="ARBA" id="ARBA00022801"/>
    </source>
</evidence>
<organism evidence="11 12">
    <name type="scientific">Sesamum angolense</name>
    <dbReference type="NCBI Taxonomy" id="2727404"/>
    <lineage>
        <taxon>Eukaryota</taxon>
        <taxon>Viridiplantae</taxon>
        <taxon>Streptophyta</taxon>
        <taxon>Embryophyta</taxon>
        <taxon>Tracheophyta</taxon>
        <taxon>Spermatophyta</taxon>
        <taxon>Magnoliopsida</taxon>
        <taxon>eudicotyledons</taxon>
        <taxon>Gunneridae</taxon>
        <taxon>Pentapetalae</taxon>
        <taxon>asterids</taxon>
        <taxon>lamiids</taxon>
        <taxon>Lamiales</taxon>
        <taxon>Pedaliaceae</taxon>
        <taxon>Sesamum</taxon>
    </lineage>
</organism>
<keyword evidence="4" id="KW-0964">Secreted</keyword>
<feature type="active site" evidence="9">
    <location>
        <position position="261"/>
    </location>
</feature>
<dbReference type="GO" id="GO:0046900">
    <property type="term" value="P:tetrahydrofolylpolyglutamate metabolic process"/>
    <property type="evidence" value="ECO:0007669"/>
    <property type="project" value="TreeGrafter"/>
</dbReference>
<dbReference type="SUPFAM" id="SSF52317">
    <property type="entry name" value="Class I glutamine amidotransferase-like"/>
    <property type="match status" value="1"/>
</dbReference>